<gene>
    <name evidence="1" type="ORF">J2X78_003811</name>
</gene>
<comment type="caution">
    <text evidence="1">The sequence shown here is derived from an EMBL/GenBank/DDBJ whole genome shotgun (WGS) entry which is preliminary data.</text>
</comment>
<organism evidence="1 2">
    <name type="scientific">Pedobacter africanus</name>
    <dbReference type="NCBI Taxonomy" id="151894"/>
    <lineage>
        <taxon>Bacteria</taxon>
        <taxon>Pseudomonadati</taxon>
        <taxon>Bacteroidota</taxon>
        <taxon>Sphingobacteriia</taxon>
        <taxon>Sphingobacteriales</taxon>
        <taxon>Sphingobacteriaceae</taxon>
        <taxon>Pedobacter</taxon>
    </lineage>
</organism>
<accession>A0ACC6L1C8</accession>
<proteinExistence type="predicted"/>
<keyword evidence="2" id="KW-1185">Reference proteome</keyword>
<name>A0ACC6L1C8_9SPHI</name>
<protein>
    <submittedName>
        <fullName evidence="1">Uncharacterized protein</fullName>
    </submittedName>
</protein>
<sequence length="472" mass="51954">MNKVKKTNIYGLMIIMLHIIFFSCKKDDIAANNLEAEIAKNLAAYNEIPINSGDTVLLNLNLVLLGKKSAGFPVLLEKAAGSDLEVTASIDNNPQLISIYDSLYRTHSPVLPGGLFKVSRGGKLTVNAGQLQSADSIKIELNDGTGLKIGNHTYVVPVRLESTVKKPGLKSKLMFLRYKLLVRRLNVSLQGLSGIGDIIVLNTPDVVQNIFVQARLSQAVPRNIEVSVETVSNQEFVAAYNAANGTKHLPFPEGGYTIAPSTGVIPAHKMFLSEPILVQLTNLSLFNPSSIYLLALKIKDDKIASPNNHTQYIIMRGNNIDRSNTGLNGQPIERIGWRVKALGYYRQENLVPELVLDGDHRTAWDSDGQLPQWLELDMGVMETVKGFSIVPSYLYREDDFLQMEVFSSNDGINWESQGLYTGTATSDQSSPATPDLKTVKFVNPVTARYFKFNILKATSGNYTGMGELFGIK</sequence>
<dbReference type="EMBL" id="JAVDTF010000003">
    <property type="protein sequence ID" value="MDR6785237.1"/>
    <property type="molecule type" value="Genomic_DNA"/>
</dbReference>
<evidence type="ECO:0000313" key="1">
    <source>
        <dbReference type="EMBL" id="MDR6785237.1"/>
    </source>
</evidence>
<reference evidence="1" key="1">
    <citation type="submission" date="2023-07" db="EMBL/GenBank/DDBJ databases">
        <title>Sorghum-associated microbial communities from plants grown in Nebraska, USA.</title>
        <authorList>
            <person name="Schachtman D."/>
        </authorList>
    </citation>
    <scope>NUCLEOTIDE SEQUENCE</scope>
    <source>
        <strain evidence="1">2697</strain>
    </source>
</reference>
<dbReference type="Proteomes" id="UP001246858">
    <property type="component" value="Unassembled WGS sequence"/>
</dbReference>
<evidence type="ECO:0000313" key="2">
    <source>
        <dbReference type="Proteomes" id="UP001246858"/>
    </source>
</evidence>